<evidence type="ECO:0000313" key="3">
    <source>
        <dbReference type="Proteomes" id="UP000002729"/>
    </source>
</evidence>
<evidence type="ECO:0000256" key="1">
    <source>
        <dbReference type="SAM" id="MobiDB-lite"/>
    </source>
</evidence>
<evidence type="ECO:0000313" key="2">
    <source>
        <dbReference type="EMBL" id="EGB07831.1"/>
    </source>
</evidence>
<gene>
    <name evidence="2" type="ORF">AURANDRAFT_64369</name>
</gene>
<feature type="compositionally biased region" description="Low complexity" evidence="1">
    <location>
        <begin position="652"/>
        <end position="664"/>
    </location>
</feature>
<organism evidence="3">
    <name type="scientific">Aureococcus anophagefferens</name>
    <name type="common">Harmful bloom alga</name>
    <dbReference type="NCBI Taxonomy" id="44056"/>
    <lineage>
        <taxon>Eukaryota</taxon>
        <taxon>Sar</taxon>
        <taxon>Stramenopiles</taxon>
        <taxon>Ochrophyta</taxon>
        <taxon>Pelagophyceae</taxon>
        <taxon>Pelagomonadales</taxon>
        <taxon>Pelagomonadaceae</taxon>
        <taxon>Aureococcus</taxon>
    </lineage>
</organism>
<dbReference type="PANTHER" id="PTHR35213:SF3">
    <property type="entry name" value="MYB-LIKE DOMAIN-CONTAINING PROTEIN"/>
    <property type="match status" value="1"/>
</dbReference>
<protein>
    <submittedName>
        <fullName evidence="2">Uncharacterized protein</fullName>
    </submittedName>
</protein>
<feature type="compositionally biased region" description="Acidic residues" evidence="1">
    <location>
        <begin position="488"/>
        <end position="507"/>
    </location>
</feature>
<feature type="region of interest" description="Disordered" evidence="1">
    <location>
        <begin position="652"/>
        <end position="710"/>
    </location>
</feature>
<proteinExistence type="predicted"/>
<name>F0Y9X5_AURAN</name>
<dbReference type="RefSeq" id="XP_009037211.1">
    <property type="nucleotide sequence ID" value="XM_009038963.1"/>
</dbReference>
<keyword evidence="3" id="KW-1185">Reference proteome</keyword>
<dbReference type="AlphaFoldDB" id="F0Y9X5"/>
<dbReference type="PANTHER" id="PTHR35213">
    <property type="entry name" value="RING-TYPE DOMAIN-CONTAINING PROTEIN-RELATED"/>
    <property type="match status" value="1"/>
</dbReference>
<dbReference type="KEGG" id="aaf:AURANDRAFT_64369"/>
<dbReference type="EMBL" id="GL833129">
    <property type="protein sequence ID" value="EGB07831.1"/>
    <property type="molecule type" value="Genomic_DNA"/>
</dbReference>
<reference evidence="2 3" key="1">
    <citation type="journal article" date="2011" name="Proc. Natl. Acad. Sci. U.S.A.">
        <title>Niche of harmful alga Aureococcus anophagefferens revealed through ecogenomics.</title>
        <authorList>
            <person name="Gobler C.J."/>
            <person name="Berry D.L."/>
            <person name="Dyhrman S.T."/>
            <person name="Wilhelm S.W."/>
            <person name="Salamov A."/>
            <person name="Lobanov A.V."/>
            <person name="Zhang Y."/>
            <person name="Collier J.L."/>
            <person name="Wurch L.L."/>
            <person name="Kustka A.B."/>
            <person name="Dill B.D."/>
            <person name="Shah M."/>
            <person name="VerBerkmoes N.C."/>
            <person name="Kuo A."/>
            <person name="Terry A."/>
            <person name="Pangilinan J."/>
            <person name="Lindquist E.A."/>
            <person name="Lucas S."/>
            <person name="Paulsen I.T."/>
            <person name="Hattenrath-Lehmann T.K."/>
            <person name="Talmage S.C."/>
            <person name="Walker E.A."/>
            <person name="Koch F."/>
            <person name="Burson A.M."/>
            <person name="Marcoval M.A."/>
            <person name="Tang Y.Z."/>
            <person name="Lecleir G.R."/>
            <person name="Coyne K.J."/>
            <person name="Berg G.M."/>
            <person name="Bertrand E.M."/>
            <person name="Saito M.A."/>
            <person name="Gladyshev V.N."/>
            <person name="Grigoriev I.V."/>
        </authorList>
    </citation>
    <scope>NUCLEOTIDE SEQUENCE [LARGE SCALE GENOMIC DNA]</scope>
    <source>
        <strain evidence="3">CCMP 1984</strain>
    </source>
</reference>
<sequence>MSAGLVPHPQFGPGWFLFDGRPVVLFPGTENPGVEAGPPGEAGLAYQERDGALFVLSLRAGVGVESKLWSLALDGWAPAIDALARVFAEREVGRLAGVAGPAPAYVACVASEAATRVIVAMCEAAATATRGTAVAAGALSTGGEFVVPAIGASKAAERRHFADLTIVADPDATLAAIGDRPVALVADVLRSGGALDDGERALRAAAARAEASLGLGEVKKLALFRRVSAFHGTVTTREIEPGLRAFERIVGAKLGTPGRAANSDVAVVYKFTVRFKGRVYYYYGSTIASKESLEKKKAEVMAALRAGDRAALEALGVFFAAKRQSAHRRRLHSKTRRHSKKIMELFEQVWASEDADASIELEMVAMIFGKKDDSRESFKLFGQFPAEQLFVDYAFRTHGEDYVVNTDKNCGASFFRDSATFRRKRARAIVERLRAFKAQDPAGYEVYGAILGALLASCECILVDDGKVRVAADAAPLLEGGVAPMDVDDAASAEGGDGSEEDGDGDDVAGGFSVPDAFQDEDDDGVDGWDALFGDDFAFDVGVDEGLGGAGEDAMSGVFVDHAEGVRELRAFEAVAKTSLAQRALCAVLKRLDLGDAALPQLELGGGGDGGASEEAAAVFREPFDGDAAGDAAAALRDLVDEHGPNAFAPAAAAEAPAADVSPADAPPDEEATARRDGSDGEFVESAAGDGESASGDGPPAAPGDGAVEHTSARTRYSLVEDLRLTHARRIGGDASVVVAAVAAALLPGRSPRALAVRLRSRVDLRVVRLARVVHEDLGAARDFRAERDAVQALAPVAPRRRVAACASWRTGDWLDAETEFAEKVIQYFRLGWLPNCENGASLRALLAELLHCNPTRITSKLLRGDDALGKTAFTTLGEIDADACAQFRATELAFPVDGVLYGTVIPADAVEGEIVMIPSSALTRLPDPAAA</sequence>
<feature type="region of interest" description="Disordered" evidence="1">
    <location>
        <begin position="488"/>
        <end position="520"/>
    </location>
</feature>
<dbReference type="GeneID" id="20224798"/>
<dbReference type="OrthoDB" id="206107at2759"/>
<accession>F0Y9X5</accession>
<dbReference type="InParanoid" id="F0Y9X5"/>
<feature type="compositionally biased region" description="Low complexity" evidence="1">
    <location>
        <begin position="685"/>
        <end position="706"/>
    </location>
</feature>
<dbReference type="Proteomes" id="UP000002729">
    <property type="component" value="Unassembled WGS sequence"/>
</dbReference>